<dbReference type="AlphaFoldDB" id="A0A0C9WLU8"/>
<name>A0A0C9WLU8_9AGAR</name>
<dbReference type="Proteomes" id="UP000054477">
    <property type="component" value="Unassembled WGS sequence"/>
</dbReference>
<evidence type="ECO:0000313" key="2">
    <source>
        <dbReference type="Proteomes" id="UP000054477"/>
    </source>
</evidence>
<evidence type="ECO:0000313" key="1">
    <source>
        <dbReference type="EMBL" id="KIJ90620.1"/>
    </source>
</evidence>
<sequence>MYTPPHKSLSQVDTSIRRTDLGFISSVAYQQQGLVIVTDPSRCARAYNNWPQWA</sequence>
<gene>
    <name evidence="1" type="ORF">K443DRAFT_15072</name>
</gene>
<reference evidence="1 2" key="1">
    <citation type="submission" date="2014-04" db="EMBL/GenBank/DDBJ databases">
        <authorList>
            <consortium name="DOE Joint Genome Institute"/>
            <person name="Kuo A."/>
            <person name="Kohler A."/>
            <person name="Nagy L.G."/>
            <person name="Floudas D."/>
            <person name="Copeland A."/>
            <person name="Barry K.W."/>
            <person name="Cichocki N."/>
            <person name="Veneault-Fourrey C."/>
            <person name="LaButti K."/>
            <person name="Lindquist E.A."/>
            <person name="Lipzen A."/>
            <person name="Lundell T."/>
            <person name="Morin E."/>
            <person name="Murat C."/>
            <person name="Sun H."/>
            <person name="Tunlid A."/>
            <person name="Henrissat B."/>
            <person name="Grigoriev I.V."/>
            <person name="Hibbett D.S."/>
            <person name="Martin F."/>
            <person name="Nordberg H.P."/>
            <person name="Cantor M.N."/>
            <person name="Hua S.X."/>
        </authorList>
    </citation>
    <scope>NUCLEOTIDE SEQUENCE [LARGE SCALE GENOMIC DNA]</scope>
    <source>
        <strain evidence="1 2">LaAM-08-1</strain>
    </source>
</reference>
<keyword evidence="2" id="KW-1185">Reference proteome</keyword>
<dbReference type="HOGENOM" id="CLU_3050693_0_0_1"/>
<organism evidence="1 2">
    <name type="scientific">Laccaria amethystina LaAM-08-1</name>
    <dbReference type="NCBI Taxonomy" id="1095629"/>
    <lineage>
        <taxon>Eukaryota</taxon>
        <taxon>Fungi</taxon>
        <taxon>Dikarya</taxon>
        <taxon>Basidiomycota</taxon>
        <taxon>Agaricomycotina</taxon>
        <taxon>Agaricomycetes</taxon>
        <taxon>Agaricomycetidae</taxon>
        <taxon>Agaricales</taxon>
        <taxon>Agaricineae</taxon>
        <taxon>Hydnangiaceae</taxon>
        <taxon>Laccaria</taxon>
    </lineage>
</organism>
<dbReference type="EMBL" id="KN839143">
    <property type="protein sequence ID" value="KIJ90620.1"/>
    <property type="molecule type" value="Genomic_DNA"/>
</dbReference>
<protein>
    <submittedName>
        <fullName evidence="1">Uncharacterized protein</fullName>
    </submittedName>
</protein>
<reference evidence="2" key="2">
    <citation type="submission" date="2015-01" db="EMBL/GenBank/DDBJ databases">
        <title>Evolutionary Origins and Diversification of the Mycorrhizal Mutualists.</title>
        <authorList>
            <consortium name="DOE Joint Genome Institute"/>
            <consortium name="Mycorrhizal Genomics Consortium"/>
            <person name="Kohler A."/>
            <person name="Kuo A."/>
            <person name="Nagy L.G."/>
            <person name="Floudas D."/>
            <person name="Copeland A."/>
            <person name="Barry K.W."/>
            <person name="Cichocki N."/>
            <person name="Veneault-Fourrey C."/>
            <person name="LaButti K."/>
            <person name="Lindquist E.A."/>
            <person name="Lipzen A."/>
            <person name="Lundell T."/>
            <person name="Morin E."/>
            <person name="Murat C."/>
            <person name="Riley R."/>
            <person name="Ohm R."/>
            <person name="Sun H."/>
            <person name="Tunlid A."/>
            <person name="Henrissat B."/>
            <person name="Grigoriev I.V."/>
            <person name="Hibbett D.S."/>
            <person name="Martin F."/>
        </authorList>
    </citation>
    <scope>NUCLEOTIDE SEQUENCE [LARGE SCALE GENOMIC DNA]</scope>
    <source>
        <strain evidence="2">LaAM-08-1</strain>
    </source>
</reference>
<proteinExistence type="predicted"/>
<accession>A0A0C9WLU8</accession>